<feature type="region of interest" description="Disordered" evidence="1">
    <location>
        <begin position="57"/>
        <end position="111"/>
    </location>
</feature>
<evidence type="ECO:0000256" key="1">
    <source>
        <dbReference type="SAM" id="MobiDB-lite"/>
    </source>
</evidence>
<feature type="compositionally biased region" description="Low complexity" evidence="1">
    <location>
        <begin position="57"/>
        <end position="72"/>
    </location>
</feature>
<feature type="transmembrane region" description="Helical" evidence="2">
    <location>
        <begin position="245"/>
        <end position="262"/>
    </location>
</feature>
<dbReference type="EMBL" id="KV784358">
    <property type="protein sequence ID" value="OEU16936.1"/>
    <property type="molecule type" value="Genomic_DNA"/>
</dbReference>
<organism evidence="4 5">
    <name type="scientific">Fragilariopsis cylindrus CCMP1102</name>
    <dbReference type="NCBI Taxonomy" id="635003"/>
    <lineage>
        <taxon>Eukaryota</taxon>
        <taxon>Sar</taxon>
        <taxon>Stramenopiles</taxon>
        <taxon>Ochrophyta</taxon>
        <taxon>Bacillariophyta</taxon>
        <taxon>Bacillariophyceae</taxon>
        <taxon>Bacillariophycidae</taxon>
        <taxon>Bacillariales</taxon>
        <taxon>Bacillariaceae</taxon>
        <taxon>Fragilariopsis</taxon>
    </lineage>
</organism>
<dbReference type="SUPFAM" id="SSF48317">
    <property type="entry name" value="Acid phosphatase/Vanadium-dependent haloperoxidase"/>
    <property type="match status" value="1"/>
</dbReference>
<dbReference type="InParanoid" id="A0A1E7FFM4"/>
<dbReference type="PANTHER" id="PTHR14969:SF13">
    <property type="entry name" value="AT30094P"/>
    <property type="match status" value="1"/>
</dbReference>
<sequence>MRFFNSTVVVLVVSSISLLIITPTTVVKAFCSSSSPSSSSLLTRHNIVQSRLLLRPSTNTTPSIKTSSSTTSVNMESKKSSSSSSSSSSSIITTRKHNKNNNNNDNKNKNKNNVSSIWTTVYTKIGSTTSICVAGTFFITLCWKRDALMVSFFLGSILNAIFGKMLKRILKHDRPTTTTTTMAIQQKQPSRPSDNGMPSSHAMSLGFIFTFVALLIPNMTLPLLTYAVISLIYRIRVSLHSLDQIIVGSILGIFDGSIWWYLCQKSTTSSSSTFNIVDLISSSGIMNEHGLLPWYLLVVPALIGAAVVGSVERRLGMYFQRSNKSSTSNKRSSGSGIVSTISDENINKLD</sequence>
<dbReference type="Pfam" id="PF01569">
    <property type="entry name" value="PAP2"/>
    <property type="match status" value="1"/>
</dbReference>
<dbReference type="OrthoDB" id="302705at2759"/>
<dbReference type="AlphaFoldDB" id="A0A1E7FFM4"/>
<evidence type="ECO:0000313" key="4">
    <source>
        <dbReference type="EMBL" id="OEU16936.1"/>
    </source>
</evidence>
<feature type="transmembrane region" description="Helical" evidence="2">
    <location>
        <begin position="292"/>
        <end position="311"/>
    </location>
</feature>
<feature type="transmembrane region" description="Helical" evidence="2">
    <location>
        <begin position="148"/>
        <end position="166"/>
    </location>
</feature>
<feature type="transmembrane region" description="Helical" evidence="2">
    <location>
        <begin position="207"/>
        <end position="233"/>
    </location>
</feature>
<feature type="domain" description="Phosphatidic acid phosphatase type 2/haloperoxidase" evidence="3">
    <location>
        <begin position="147"/>
        <end position="260"/>
    </location>
</feature>
<feature type="region of interest" description="Disordered" evidence="1">
    <location>
        <begin position="177"/>
        <end position="198"/>
    </location>
</feature>
<dbReference type="InterPro" id="IPR000326">
    <property type="entry name" value="PAP2/HPO"/>
</dbReference>
<dbReference type="GO" id="GO:0042392">
    <property type="term" value="F:sphingosine-1-phosphate phosphatase activity"/>
    <property type="evidence" value="ECO:0007669"/>
    <property type="project" value="TreeGrafter"/>
</dbReference>
<keyword evidence="2" id="KW-0812">Transmembrane</keyword>
<gene>
    <name evidence="4" type="ORF">FRACYDRAFT_208572</name>
</gene>
<protein>
    <recommendedName>
        <fullName evidence="3">Phosphatidic acid phosphatase type 2/haloperoxidase domain-containing protein</fullName>
    </recommendedName>
</protein>
<proteinExistence type="predicted"/>
<feature type="compositionally biased region" description="Polar residues" evidence="1">
    <location>
        <begin position="182"/>
        <end position="198"/>
    </location>
</feature>
<keyword evidence="5" id="KW-1185">Reference proteome</keyword>
<name>A0A1E7FFM4_9STRA</name>
<evidence type="ECO:0000256" key="2">
    <source>
        <dbReference type="SAM" id="Phobius"/>
    </source>
</evidence>
<dbReference type="SMART" id="SM00014">
    <property type="entry name" value="acidPPc"/>
    <property type="match status" value="1"/>
</dbReference>
<keyword evidence="2" id="KW-1133">Transmembrane helix</keyword>
<dbReference type="KEGG" id="fcy:FRACYDRAFT_208572"/>
<reference evidence="4 5" key="1">
    <citation type="submission" date="2016-09" db="EMBL/GenBank/DDBJ databases">
        <title>Extensive genetic diversity and differential bi-allelic expression allows diatom success in the polar Southern Ocean.</title>
        <authorList>
            <consortium name="DOE Joint Genome Institute"/>
            <person name="Mock T."/>
            <person name="Otillar R.P."/>
            <person name="Strauss J."/>
            <person name="Dupont C."/>
            <person name="Frickenhaus S."/>
            <person name="Maumus F."/>
            <person name="Mcmullan M."/>
            <person name="Sanges R."/>
            <person name="Schmutz J."/>
            <person name="Toseland A."/>
            <person name="Valas R."/>
            <person name="Veluchamy A."/>
            <person name="Ward B.J."/>
            <person name="Allen A."/>
            <person name="Barry K."/>
            <person name="Falciatore A."/>
            <person name="Ferrante M."/>
            <person name="Fortunato A.E."/>
            <person name="Gloeckner G."/>
            <person name="Gruber A."/>
            <person name="Hipkin R."/>
            <person name="Janech M."/>
            <person name="Kroth P."/>
            <person name="Leese F."/>
            <person name="Lindquist E."/>
            <person name="Lyon B.R."/>
            <person name="Martin J."/>
            <person name="Mayer C."/>
            <person name="Parker M."/>
            <person name="Quesneville H."/>
            <person name="Raymond J."/>
            <person name="Uhlig C."/>
            <person name="Valentin K.U."/>
            <person name="Worden A.Z."/>
            <person name="Armbrust E.V."/>
            <person name="Bowler C."/>
            <person name="Green B."/>
            <person name="Moulton V."/>
            <person name="Van Oosterhout C."/>
            <person name="Grigoriev I."/>
        </authorList>
    </citation>
    <scope>NUCLEOTIDE SEQUENCE [LARGE SCALE GENOMIC DNA]</scope>
    <source>
        <strain evidence="4 5">CCMP1102</strain>
    </source>
</reference>
<evidence type="ECO:0000313" key="5">
    <source>
        <dbReference type="Proteomes" id="UP000095751"/>
    </source>
</evidence>
<feature type="transmembrane region" description="Helical" evidence="2">
    <location>
        <begin position="121"/>
        <end position="141"/>
    </location>
</feature>
<dbReference type="Proteomes" id="UP000095751">
    <property type="component" value="Unassembled WGS sequence"/>
</dbReference>
<feature type="compositionally biased region" description="Low complexity" evidence="1">
    <location>
        <begin position="80"/>
        <end position="90"/>
    </location>
</feature>
<dbReference type="InterPro" id="IPR036938">
    <property type="entry name" value="PAP2/HPO_sf"/>
</dbReference>
<dbReference type="Gene3D" id="1.20.144.10">
    <property type="entry name" value="Phosphatidic acid phosphatase type 2/haloperoxidase"/>
    <property type="match status" value="1"/>
</dbReference>
<accession>A0A1E7FFM4</accession>
<dbReference type="PANTHER" id="PTHR14969">
    <property type="entry name" value="SPHINGOSINE-1-PHOSPHATE PHOSPHOHYDROLASE"/>
    <property type="match status" value="1"/>
</dbReference>
<evidence type="ECO:0000259" key="3">
    <source>
        <dbReference type="SMART" id="SM00014"/>
    </source>
</evidence>
<keyword evidence="2" id="KW-0472">Membrane</keyword>